<accession>A0A8H6V888</accession>
<dbReference type="AlphaFoldDB" id="A0A8H6V888"/>
<dbReference type="EMBL" id="JACBAG010001817">
    <property type="protein sequence ID" value="KAF7181302.1"/>
    <property type="molecule type" value="Genomic_DNA"/>
</dbReference>
<evidence type="ECO:0000313" key="1">
    <source>
        <dbReference type="EMBL" id="KAF7181302.1"/>
    </source>
</evidence>
<dbReference type="Proteomes" id="UP000641853">
    <property type="component" value="Unassembled WGS sequence"/>
</dbReference>
<keyword evidence="2" id="KW-1185">Reference proteome</keyword>
<proteinExistence type="predicted"/>
<reference evidence="1" key="1">
    <citation type="submission" date="2020-06" db="EMBL/GenBank/DDBJ databases">
        <title>Draft genome sequences of strains closely related to Aspergillus parafelis and Aspergillus hiratsukae.</title>
        <authorList>
            <person name="Dos Santos R.A.C."/>
            <person name="Rivero-Menendez O."/>
            <person name="Steenwyk J.L."/>
            <person name="Mead M.E."/>
            <person name="Goldman G.H."/>
            <person name="Alastruey-Izquierdo A."/>
            <person name="Rokas A."/>
        </authorList>
    </citation>
    <scope>NUCLEOTIDE SEQUENCE</scope>
    <source>
        <strain evidence="1">CNM-CM7691</strain>
    </source>
</reference>
<sequence>MAPLNRNKIREFPATPDADAILKAFQEDGCVIIKGLIPRDQVKRLNNEIEPEMRKIPVAATHDSAENVKIFSRLMTTSPTFPHEEVELCERTFGQHGQGMGYHFNDTIVIELHPGAAAQPPEAVINFFFALTPFTEENVHAGGHNSTATEQRRGLALAVIRSELHPLQAFTLSIPPDLAKEMSKRTQAMFGFRSSAQKVDTDTIYWWGDSGRDIAERLGLKASNWMSNASAGLHGQLELDWGSAH</sequence>
<name>A0A8H6V888_9EURO</name>
<evidence type="ECO:0000313" key="2">
    <source>
        <dbReference type="Proteomes" id="UP000641853"/>
    </source>
</evidence>
<gene>
    <name evidence="1" type="ORF">CNMCM7691_000520</name>
</gene>
<organism evidence="1 2">
    <name type="scientific">Aspergillus felis</name>
    <dbReference type="NCBI Taxonomy" id="1287682"/>
    <lineage>
        <taxon>Eukaryota</taxon>
        <taxon>Fungi</taxon>
        <taxon>Dikarya</taxon>
        <taxon>Ascomycota</taxon>
        <taxon>Pezizomycotina</taxon>
        <taxon>Eurotiomycetes</taxon>
        <taxon>Eurotiomycetidae</taxon>
        <taxon>Eurotiales</taxon>
        <taxon>Aspergillaceae</taxon>
        <taxon>Aspergillus</taxon>
        <taxon>Aspergillus subgen. Fumigati</taxon>
    </lineage>
</organism>
<dbReference type="SUPFAM" id="SSF51197">
    <property type="entry name" value="Clavaminate synthase-like"/>
    <property type="match status" value="1"/>
</dbReference>
<protein>
    <submittedName>
        <fullName evidence="1">Uncharacterized protein</fullName>
    </submittedName>
</protein>
<dbReference type="Gene3D" id="2.60.120.620">
    <property type="entry name" value="q2cbj1_9rhob like domain"/>
    <property type="match status" value="2"/>
</dbReference>
<comment type="caution">
    <text evidence="1">The sequence shown here is derived from an EMBL/GenBank/DDBJ whole genome shotgun (WGS) entry which is preliminary data.</text>
</comment>
<dbReference type="SMR" id="A0A8H6V888"/>